<dbReference type="Proteomes" id="UP001230426">
    <property type="component" value="Unassembled WGS sequence"/>
</dbReference>
<organism evidence="2 3">
    <name type="scientific">Streptosporangium brasiliense</name>
    <dbReference type="NCBI Taxonomy" id="47480"/>
    <lineage>
        <taxon>Bacteria</taxon>
        <taxon>Bacillati</taxon>
        <taxon>Actinomycetota</taxon>
        <taxon>Actinomycetes</taxon>
        <taxon>Streptosporangiales</taxon>
        <taxon>Streptosporangiaceae</taxon>
        <taxon>Streptosporangium</taxon>
    </lineage>
</organism>
<evidence type="ECO:0000313" key="2">
    <source>
        <dbReference type="EMBL" id="MDP9861656.1"/>
    </source>
</evidence>
<sequence length="62" mass="6899">MTMLEYLATTDANVVDDLIGAGTLKTPDPLQAAKFDNKPSWDNGKKGGFDNRPSWNNWSKKK</sequence>
<dbReference type="EMBL" id="JAUSRB010000001">
    <property type="protein sequence ID" value="MDP9861656.1"/>
    <property type="molecule type" value="Genomic_DNA"/>
</dbReference>
<feature type="compositionally biased region" description="Polar residues" evidence="1">
    <location>
        <begin position="53"/>
        <end position="62"/>
    </location>
</feature>
<gene>
    <name evidence="2" type="ORF">J2S55_000915</name>
</gene>
<feature type="compositionally biased region" description="Basic and acidic residues" evidence="1">
    <location>
        <begin position="35"/>
        <end position="49"/>
    </location>
</feature>
<dbReference type="NCBIfam" id="NF041721">
    <property type="entry name" value="phane_AmcA_1"/>
    <property type="match status" value="1"/>
</dbReference>
<reference evidence="2 3" key="1">
    <citation type="submission" date="2023-07" db="EMBL/GenBank/DDBJ databases">
        <title>Sequencing the genomes of 1000 actinobacteria strains.</title>
        <authorList>
            <person name="Klenk H.-P."/>
        </authorList>
    </citation>
    <scope>NUCLEOTIDE SEQUENCE [LARGE SCALE GENOMIC DNA]</scope>
    <source>
        <strain evidence="2 3">DSM 44109</strain>
    </source>
</reference>
<feature type="region of interest" description="Disordered" evidence="1">
    <location>
        <begin position="26"/>
        <end position="62"/>
    </location>
</feature>
<keyword evidence="3" id="KW-1185">Reference proteome</keyword>
<evidence type="ECO:0000256" key="1">
    <source>
        <dbReference type="SAM" id="MobiDB-lite"/>
    </source>
</evidence>
<protein>
    <submittedName>
        <fullName evidence="2">Uncharacterized protein</fullName>
    </submittedName>
</protein>
<accession>A0ABT9QXC9</accession>
<dbReference type="RefSeq" id="WP_306857522.1">
    <property type="nucleotide sequence ID" value="NZ_JAUSRB010000001.1"/>
</dbReference>
<evidence type="ECO:0000313" key="3">
    <source>
        <dbReference type="Proteomes" id="UP001230426"/>
    </source>
</evidence>
<name>A0ABT9QXC9_9ACTN</name>
<comment type="caution">
    <text evidence="2">The sequence shown here is derived from an EMBL/GenBank/DDBJ whole genome shotgun (WGS) entry which is preliminary data.</text>
</comment>
<proteinExistence type="predicted"/>